<dbReference type="Pfam" id="PF01966">
    <property type="entry name" value="HD"/>
    <property type="match status" value="1"/>
</dbReference>
<dbReference type="OrthoDB" id="9803619at2"/>
<name>W8GT74_9MOLU</name>
<gene>
    <name evidence="2" type="ORF">X271_00530</name>
</gene>
<dbReference type="STRING" id="1427984.X271_00530"/>
<dbReference type="GO" id="GO:0008832">
    <property type="term" value="F:dGTPase activity"/>
    <property type="evidence" value="ECO:0007669"/>
    <property type="project" value="TreeGrafter"/>
</dbReference>
<dbReference type="AlphaFoldDB" id="W8GT74"/>
<dbReference type="PROSITE" id="PS51831">
    <property type="entry name" value="HD"/>
    <property type="match status" value="1"/>
</dbReference>
<dbReference type="eggNOG" id="COG1078">
    <property type="taxonomic scope" value="Bacteria"/>
</dbReference>
<dbReference type="Proteomes" id="UP000019450">
    <property type="component" value="Chromosome"/>
</dbReference>
<dbReference type="HOGENOM" id="CLU_026821_0_0_14"/>
<accession>W8GT74</accession>
<dbReference type="EMBL" id="CP006932">
    <property type="protein sequence ID" value="AHK22630.1"/>
    <property type="molecule type" value="Genomic_DNA"/>
</dbReference>
<dbReference type="PATRIC" id="fig|1427984.3.peg.509"/>
<dbReference type="RefSeq" id="WP_025208917.1">
    <property type="nucleotide sequence ID" value="NZ_CP006932.1"/>
</dbReference>
<dbReference type="SMART" id="SM00471">
    <property type="entry name" value="HDc"/>
    <property type="match status" value="1"/>
</dbReference>
<feature type="domain" description="HD" evidence="1">
    <location>
        <begin position="51"/>
        <end position="170"/>
    </location>
</feature>
<organism evidence="2 3">
    <name type="scientific">Candidatus Hepatoplasma crinochetorum Av</name>
    <dbReference type="NCBI Taxonomy" id="1427984"/>
    <lineage>
        <taxon>Bacteria</taxon>
        <taxon>Bacillati</taxon>
        <taxon>Mycoplasmatota</taxon>
        <taxon>Mollicutes</taxon>
        <taxon>Candidatus Hepatoplasmataceae</taxon>
        <taxon>Candidatus Hepatoplasma</taxon>
    </lineage>
</organism>
<dbReference type="PANTHER" id="PTHR11373:SF4">
    <property type="entry name" value="DEOXYNUCLEOSIDE TRIPHOSPHATE TRIPHOSPHOHYDROLASE SAMHD1"/>
    <property type="match status" value="1"/>
</dbReference>
<dbReference type="GO" id="GO:0006203">
    <property type="term" value="P:dGTP catabolic process"/>
    <property type="evidence" value="ECO:0007669"/>
    <property type="project" value="TreeGrafter"/>
</dbReference>
<dbReference type="InterPro" id="IPR003607">
    <property type="entry name" value="HD/PDEase_dom"/>
</dbReference>
<protein>
    <submittedName>
        <fullName evidence="2">Putative dGTPase</fullName>
    </submittedName>
</protein>
<sequence length="388" mass="45885">MRYITDNVLKNITFEEQFLIKLFNTKEFKRLGRINQLGLTNFLFPGATHTRLAHSLGAYQLAKKFLNKFIIQDQIKIDELTYKSTLAAALLHDIGHGPFSHLFEKISNINHEKYSLLIINDKDSEINKVLNEENKKLVENVSLILKGKYHLEWVNQLISSEIDVDRLDYLLRDSYHVGLDYGKIEYNWLIRNSKIIDNKLVFLQKAISTIEAMILGRYHMNKVVYNSAKNVACSILFIWFFNRLKFLFKQNKLNYNYQKFIPLFLDQKLTVKQFIEFDDYDIFSYIKEALNEKDPILKKIANHLMYQKRASIVDFNKITNLLEEEGFTWEKIDLKTSFYFYQESNHSKEALILFDNNKIKKLRDVSTVVNLKITDYKNLETEKIGLKI</sequence>
<evidence type="ECO:0000259" key="1">
    <source>
        <dbReference type="PROSITE" id="PS51831"/>
    </source>
</evidence>
<dbReference type="InterPro" id="IPR050135">
    <property type="entry name" value="dGTPase-like"/>
</dbReference>
<reference evidence="2 3" key="1">
    <citation type="journal article" date="2014" name="Genome Biol. Evol.">
        <title>Phylogenomics of "Candidatus Hepatoplasma crinochetorum," a Lineage of Mollicutes Associated with Noninsect Arthropods.</title>
        <authorList>
            <person name="Leclercq S."/>
            <person name="Dittmer J."/>
            <person name="Bouchon D."/>
            <person name="Cordaux R."/>
        </authorList>
    </citation>
    <scope>NUCLEOTIDE SEQUENCE [LARGE SCALE GENOMIC DNA]</scope>
    <source>
        <strain evidence="2 3">Av</strain>
    </source>
</reference>
<dbReference type="CDD" id="cd00077">
    <property type="entry name" value="HDc"/>
    <property type="match status" value="1"/>
</dbReference>
<dbReference type="InterPro" id="IPR006674">
    <property type="entry name" value="HD_domain"/>
</dbReference>
<evidence type="ECO:0000313" key="2">
    <source>
        <dbReference type="EMBL" id="AHK22630.1"/>
    </source>
</evidence>
<dbReference type="PANTHER" id="PTHR11373">
    <property type="entry name" value="DEOXYNUCLEOSIDE TRIPHOSPHATE TRIPHOSPHOHYDROLASE"/>
    <property type="match status" value="1"/>
</dbReference>
<dbReference type="SUPFAM" id="SSF109604">
    <property type="entry name" value="HD-domain/PDEase-like"/>
    <property type="match status" value="1"/>
</dbReference>
<dbReference type="Gene3D" id="1.10.3210.10">
    <property type="entry name" value="Hypothetical protein af1432"/>
    <property type="match status" value="1"/>
</dbReference>
<proteinExistence type="predicted"/>
<evidence type="ECO:0000313" key="3">
    <source>
        <dbReference type="Proteomes" id="UP000019450"/>
    </source>
</evidence>
<keyword evidence="3" id="KW-1185">Reference proteome</keyword>
<dbReference type="KEGG" id="hcr:X271_00530"/>